<name>X1HNJ6_9ZZZZ</name>
<reference evidence="1" key="1">
    <citation type="journal article" date="2014" name="Front. Microbiol.">
        <title>High frequency of phylogenetically diverse reductive dehalogenase-homologous genes in deep subseafloor sedimentary metagenomes.</title>
        <authorList>
            <person name="Kawai M."/>
            <person name="Futagami T."/>
            <person name="Toyoda A."/>
            <person name="Takaki Y."/>
            <person name="Nishi S."/>
            <person name="Hori S."/>
            <person name="Arai W."/>
            <person name="Tsubouchi T."/>
            <person name="Morono Y."/>
            <person name="Uchiyama I."/>
            <person name="Ito T."/>
            <person name="Fujiyama A."/>
            <person name="Inagaki F."/>
            <person name="Takami H."/>
        </authorList>
    </citation>
    <scope>NUCLEOTIDE SEQUENCE</scope>
    <source>
        <strain evidence="1">Expedition CK06-06</strain>
    </source>
</reference>
<feature type="non-terminal residue" evidence="1">
    <location>
        <position position="44"/>
    </location>
</feature>
<accession>X1HNJ6</accession>
<sequence>MEKNESLILQLEFEEYLNNKVPEIIKEILTLFPEMDEFHIEIDH</sequence>
<protein>
    <submittedName>
        <fullName evidence="1">Uncharacterized protein</fullName>
    </submittedName>
</protein>
<gene>
    <name evidence="1" type="ORF">S03H2_43519</name>
</gene>
<organism evidence="1">
    <name type="scientific">marine sediment metagenome</name>
    <dbReference type="NCBI Taxonomy" id="412755"/>
    <lineage>
        <taxon>unclassified sequences</taxon>
        <taxon>metagenomes</taxon>
        <taxon>ecological metagenomes</taxon>
    </lineage>
</organism>
<evidence type="ECO:0000313" key="1">
    <source>
        <dbReference type="EMBL" id="GAH71032.1"/>
    </source>
</evidence>
<dbReference type="EMBL" id="BARU01027154">
    <property type="protein sequence ID" value="GAH71032.1"/>
    <property type="molecule type" value="Genomic_DNA"/>
</dbReference>
<dbReference type="AlphaFoldDB" id="X1HNJ6"/>
<comment type="caution">
    <text evidence="1">The sequence shown here is derived from an EMBL/GenBank/DDBJ whole genome shotgun (WGS) entry which is preliminary data.</text>
</comment>
<proteinExistence type="predicted"/>